<evidence type="ECO:0000313" key="3">
    <source>
        <dbReference type="EMBL" id="WZN38301.1"/>
    </source>
</evidence>
<dbReference type="Proteomes" id="UP001470586">
    <property type="component" value="Chromosome"/>
</dbReference>
<evidence type="ECO:0000256" key="1">
    <source>
        <dbReference type="ARBA" id="ARBA00002286"/>
    </source>
</evidence>
<dbReference type="Gene3D" id="3.30.420.10">
    <property type="entry name" value="Ribonuclease H-like superfamily/Ribonuclease H"/>
    <property type="match status" value="1"/>
</dbReference>
<dbReference type="InterPro" id="IPR036397">
    <property type="entry name" value="RNaseH_sf"/>
</dbReference>
<accession>A0ABZ2YEF5</accession>
<dbReference type="NCBIfam" id="NF033516">
    <property type="entry name" value="transpos_IS3"/>
    <property type="match status" value="1"/>
</dbReference>
<dbReference type="Pfam" id="PF13276">
    <property type="entry name" value="HTH_21"/>
    <property type="match status" value="1"/>
</dbReference>
<feature type="domain" description="Integrase catalytic" evidence="2">
    <location>
        <begin position="159"/>
        <end position="321"/>
    </location>
</feature>
<dbReference type="InterPro" id="IPR001584">
    <property type="entry name" value="Integrase_cat-core"/>
</dbReference>
<dbReference type="SUPFAM" id="SSF53098">
    <property type="entry name" value="Ribonuclease H-like"/>
    <property type="match status" value="1"/>
</dbReference>
<dbReference type="InterPro" id="IPR012337">
    <property type="entry name" value="RNaseH-like_sf"/>
</dbReference>
<name>A0ABZ2YEF5_9MOLU</name>
<sequence>MKKIEKIIEKEIHKNKLLQALMKKNQKTDKKTVFELVKQFNQKLNLTTILKTIRTKRSTYYYWLKAENKIKAKKEKYLLQQNRIKALCLHQQYFYGHRKITDLYQKTFNEFITKKKVYTIMKKNDINCRLRIKKNKYNYKNNLKTKLKVVDNLINQDFISIAPLQKLFTDITYFKTPQGFLYFSCIIDSFNNQIIASHTSKHQNKELVLNTIQKLPLLKEPCIIHSDQGTVYQSQKVQQTLTKKGFLISMSRKATPRDNAVIENFFGQMKTILQHQHPFLFQKSTKKLKKVINHFPKFWNNQWILAKLNYSSPSQYSQNLI</sequence>
<organism evidence="3 4">
    <name type="scientific">Candidatus Phytoplasma asteris</name>
    <dbReference type="NCBI Taxonomy" id="85620"/>
    <lineage>
        <taxon>Bacteria</taxon>
        <taxon>Bacillati</taxon>
        <taxon>Mycoplasmatota</taxon>
        <taxon>Mollicutes</taxon>
        <taxon>Acholeplasmatales</taxon>
        <taxon>Acholeplasmataceae</taxon>
        <taxon>Candidatus Phytoplasma</taxon>
        <taxon>16SrI (Aster yellows group)</taxon>
    </lineage>
</organism>
<evidence type="ECO:0000313" key="4">
    <source>
        <dbReference type="Proteomes" id="UP001470586"/>
    </source>
</evidence>
<comment type="function">
    <text evidence="1">Involved in the transposition of the insertion sequence.</text>
</comment>
<dbReference type="InterPro" id="IPR025948">
    <property type="entry name" value="HTH-like_dom"/>
</dbReference>
<protein>
    <submittedName>
        <fullName evidence="3">Tra5 transposase</fullName>
    </submittedName>
</protein>
<reference evidence="3" key="1">
    <citation type="submission" date="2023-06" db="EMBL/GenBank/DDBJ databases">
        <title>Complete Genome of Candidatus Phytoplasma asteris M33.</title>
        <authorList>
            <person name="Toth R."/>
            <person name="Ilic A.-M."/>
            <person name="Huettel B."/>
            <person name="Duduk B."/>
            <person name="Kube M."/>
        </authorList>
    </citation>
    <scope>NUCLEOTIDE SEQUENCE [LARGE SCALE GENOMIC DNA]</scope>
    <source>
        <strain evidence="3">M33</strain>
    </source>
</reference>
<dbReference type="PROSITE" id="PS50994">
    <property type="entry name" value="INTEGRASE"/>
    <property type="match status" value="1"/>
</dbReference>
<dbReference type="RefSeq" id="WP_341833667.1">
    <property type="nucleotide sequence ID" value="NZ_CP128397.1"/>
</dbReference>
<dbReference type="InterPro" id="IPR050900">
    <property type="entry name" value="Transposase_IS3/IS150/IS904"/>
</dbReference>
<evidence type="ECO:0000259" key="2">
    <source>
        <dbReference type="PROSITE" id="PS50994"/>
    </source>
</evidence>
<dbReference type="EMBL" id="CP128397">
    <property type="protein sequence ID" value="WZN38301.1"/>
    <property type="molecule type" value="Genomic_DNA"/>
</dbReference>
<dbReference type="PANTHER" id="PTHR46889:SF4">
    <property type="entry name" value="TRANSPOSASE INSO FOR INSERTION SEQUENCE ELEMENT IS911B-RELATED"/>
    <property type="match status" value="1"/>
</dbReference>
<dbReference type="Pfam" id="PF00665">
    <property type="entry name" value="rve"/>
    <property type="match status" value="1"/>
</dbReference>
<keyword evidence="4" id="KW-1185">Reference proteome</keyword>
<proteinExistence type="predicted"/>
<gene>
    <name evidence="3" type="ORF">M33023_00990</name>
</gene>
<dbReference type="InterPro" id="IPR048020">
    <property type="entry name" value="Transpos_IS3"/>
</dbReference>
<dbReference type="PANTHER" id="PTHR46889">
    <property type="entry name" value="TRANSPOSASE INSF FOR INSERTION SEQUENCE IS3B-RELATED"/>
    <property type="match status" value="1"/>
</dbReference>